<dbReference type="EMBL" id="JAULSW010000001">
    <property type="protein sequence ID" value="KAK3395031.1"/>
    <property type="molecule type" value="Genomic_DNA"/>
</dbReference>
<evidence type="ECO:0000313" key="6">
    <source>
        <dbReference type="EMBL" id="KAK3395031.1"/>
    </source>
</evidence>
<evidence type="ECO:0000313" key="7">
    <source>
        <dbReference type="Proteomes" id="UP001285441"/>
    </source>
</evidence>
<dbReference type="SUPFAM" id="SSF54106">
    <property type="entry name" value="LysM domain"/>
    <property type="match status" value="2"/>
</dbReference>
<keyword evidence="2" id="KW-0843">Virulence</keyword>
<dbReference type="Pfam" id="PF01476">
    <property type="entry name" value="LysM"/>
    <property type="match status" value="2"/>
</dbReference>
<reference evidence="6" key="1">
    <citation type="journal article" date="2023" name="Mol. Phylogenet. Evol.">
        <title>Genome-scale phylogeny and comparative genomics of the fungal order Sordariales.</title>
        <authorList>
            <person name="Hensen N."/>
            <person name="Bonometti L."/>
            <person name="Westerberg I."/>
            <person name="Brannstrom I.O."/>
            <person name="Guillou S."/>
            <person name="Cros-Aarteil S."/>
            <person name="Calhoun S."/>
            <person name="Haridas S."/>
            <person name="Kuo A."/>
            <person name="Mondo S."/>
            <person name="Pangilinan J."/>
            <person name="Riley R."/>
            <person name="LaButti K."/>
            <person name="Andreopoulos B."/>
            <person name="Lipzen A."/>
            <person name="Chen C."/>
            <person name="Yan M."/>
            <person name="Daum C."/>
            <person name="Ng V."/>
            <person name="Clum A."/>
            <person name="Steindorff A."/>
            <person name="Ohm R.A."/>
            <person name="Martin F."/>
            <person name="Silar P."/>
            <person name="Natvig D.O."/>
            <person name="Lalanne C."/>
            <person name="Gautier V."/>
            <person name="Ament-Velasquez S.L."/>
            <person name="Kruys A."/>
            <person name="Hutchinson M.I."/>
            <person name="Powell A.J."/>
            <person name="Barry K."/>
            <person name="Miller A.N."/>
            <person name="Grigoriev I.V."/>
            <person name="Debuchy R."/>
            <person name="Gladieux P."/>
            <person name="Hiltunen Thoren M."/>
            <person name="Johannesson H."/>
        </authorList>
    </citation>
    <scope>NUCLEOTIDE SEQUENCE</scope>
    <source>
        <strain evidence="6">CBS 232.78</strain>
    </source>
</reference>
<feature type="chain" id="PRO_5042133913" evidence="4">
    <location>
        <begin position="17"/>
        <end position="478"/>
    </location>
</feature>
<dbReference type="Gene3D" id="3.10.350.10">
    <property type="entry name" value="LysM domain"/>
    <property type="match status" value="2"/>
</dbReference>
<dbReference type="Proteomes" id="UP001285441">
    <property type="component" value="Unassembled WGS sequence"/>
</dbReference>
<dbReference type="PANTHER" id="PTHR34997:SF1">
    <property type="entry name" value="PEPTIDOGLYCAN-BINDING LYSIN DOMAIN"/>
    <property type="match status" value="1"/>
</dbReference>
<organism evidence="6 7">
    <name type="scientific">Podospora didyma</name>
    <dbReference type="NCBI Taxonomy" id="330526"/>
    <lineage>
        <taxon>Eukaryota</taxon>
        <taxon>Fungi</taxon>
        <taxon>Dikarya</taxon>
        <taxon>Ascomycota</taxon>
        <taxon>Pezizomycotina</taxon>
        <taxon>Sordariomycetes</taxon>
        <taxon>Sordariomycetidae</taxon>
        <taxon>Sordariales</taxon>
        <taxon>Podosporaceae</taxon>
        <taxon>Podospora</taxon>
    </lineage>
</organism>
<reference evidence="6" key="2">
    <citation type="submission" date="2023-06" db="EMBL/GenBank/DDBJ databases">
        <authorList>
            <consortium name="Lawrence Berkeley National Laboratory"/>
            <person name="Haridas S."/>
            <person name="Hensen N."/>
            <person name="Bonometti L."/>
            <person name="Westerberg I."/>
            <person name="Brannstrom I.O."/>
            <person name="Guillou S."/>
            <person name="Cros-Aarteil S."/>
            <person name="Calhoun S."/>
            <person name="Kuo A."/>
            <person name="Mondo S."/>
            <person name="Pangilinan J."/>
            <person name="Riley R."/>
            <person name="LaButti K."/>
            <person name="Andreopoulos B."/>
            <person name="Lipzen A."/>
            <person name="Chen C."/>
            <person name="Yanf M."/>
            <person name="Daum C."/>
            <person name="Ng V."/>
            <person name="Clum A."/>
            <person name="Steindorff A."/>
            <person name="Ohm R."/>
            <person name="Martin F."/>
            <person name="Silar P."/>
            <person name="Natvig D."/>
            <person name="Lalanne C."/>
            <person name="Gautier V."/>
            <person name="Ament-velasquez S.L."/>
            <person name="Kruys A."/>
            <person name="Hutchinson M.I."/>
            <person name="Powell A.J."/>
            <person name="Barry K."/>
            <person name="Miller A.N."/>
            <person name="Grigoriev I.V."/>
            <person name="Debuchy R."/>
            <person name="Gladieux P."/>
            <person name="Thoren M.H."/>
            <person name="Johannesson H."/>
        </authorList>
    </citation>
    <scope>NUCLEOTIDE SEQUENCE</scope>
    <source>
        <strain evidence="6">CBS 232.78</strain>
    </source>
</reference>
<evidence type="ECO:0000256" key="4">
    <source>
        <dbReference type="SAM" id="SignalP"/>
    </source>
</evidence>
<keyword evidence="4" id="KW-0732">Signal</keyword>
<accession>A0AAE0U8L5</accession>
<dbReference type="SMART" id="SM00257">
    <property type="entry name" value="LysM"/>
    <property type="match status" value="2"/>
</dbReference>
<keyword evidence="1" id="KW-0147">Chitin-binding</keyword>
<name>A0AAE0U8L5_9PEZI</name>
<protein>
    <submittedName>
        <fullName evidence="6">LysM domain-containing protein</fullName>
    </submittedName>
</protein>
<feature type="domain" description="LysM" evidence="5">
    <location>
        <begin position="208"/>
        <end position="253"/>
    </location>
</feature>
<feature type="signal peptide" evidence="4">
    <location>
        <begin position="1"/>
        <end position="16"/>
    </location>
</feature>
<sequence>MRPIVFLLFSPLFASAVQLFLAPGDIPAAVPAKCRAALAQNITCSPLLITGQKAANGDYLTGKDLETYCSTGCSSSITTFAKNVEAGCGNASFALFPNTTTTQFPKNIANGIAWAYNLVCIKDGTGLCIADFYQNKKTDCSDCALKYDAVMLSSDYGRVRFRPDQFSAILSSCSVPASKYPWSYTPTQGATTTSVSTTAAPARTCAGTLYKAKQGDTCESISKVNSVATDRMIDLNNLDYKCKTLKPGATVCIEDQCRTLVVQKNQTCDSISKGQAFNVGHLQSWNPTSTMFSSWTSGAIVTNPPDTSTSWYYRSYATNWTVPVSSATVDPAKNQHIEDLRKYCWITEEDLEHLVNPEDFPGACQPLLSTYCYPDPTVSATPTASPKIPAVCTPDRSEYSIVPPPKPVPTPLPHQPNMTKGCYLFYKVVANDGCAAIAKANNIALDDFYKWNPDVKTDCKGLQAGTYVCIAFDQRLVG</sequence>
<comment type="caution">
    <text evidence="6">The sequence shown here is derived from an EMBL/GenBank/DDBJ whole genome shotgun (WGS) entry which is preliminary data.</text>
</comment>
<evidence type="ECO:0000256" key="2">
    <source>
        <dbReference type="ARBA" id="ARBA00023026"/>
    </source>
</evidence>
<keyword evidence="7" id="KW-1185">Reference proteome</keyword>
<comment type="similarity">
    <text evidence="3">Belongs to the secreted LysM effector family.</text>
</comment>
<dbReference type="InterPro" id="IPR052210">
    <property type="entry name" value="LysM1-like"/>
</dbReference>
<evidence type="ECO:0000259" key="5">
    <source>
        <dbReference type="PROSITE" id="PS51782"/>
    </source>
</evidence>
<gene>
    <name evidence="6" type="ORF">B0H63DRAFT_427030</name>
</gene>
<proteinExistence type="inferred from homology"/>
<dbReference type="InterPro" id="IPR036779">
    <property type="entry name" value="LysM_dom_sf"/>
</dbReference>
<evidence type="ECO:0000256" key="3">
    <source>
        <dbReference type="ARBA" id="ARBA00044955"/>
    </source>
</evidence>
<feature type="domain" description="LysM" evidence="5">
    <location>
        <begin position="424"/>
        <end position="470"/>
    </location>
</feature>
<dbReference type="PANTHER" id="PTHR34997">
    <property type="entry name" value="AM15"/>
    <property type="match status" value="1"/>
</dbReference>
<evidence type="ECO:0000256" key="1">
    <source>
        <dbReference type="ARBA" id="ARBA00022669"/>
    </source>
</evidence>
<dbReference type="AlphaFoldDB" id="A0AAE0U8L5"/>
<dbReference type="InterPro" id="IPR018392">
    <property type="entry name" value="LysM"/>
</dbReference>
<dbReference type="CDD" id="cd00118">
    <property type="entry name" value="LysM"/>
    <property type="match status" value="1"/>
</dbReference>
<dbReference type="PROSITE" id="PS51782">
    <property type="entry name" value="LYSM"/>
    <property type="match status" value="2"/>
</dbReference>
<dbReference type="GO" id="GO:0008061">
    <property type="term" value="F:chitin binding"/>
    <property type="evidence" value="ECO:0007669"/>
    <property type="project" value="UniProtKB-KW"/>
</dbReference>